<feature type="transmembrane region" description="Helical" evidence="5">
    <location>
        <begin position="156"/>
        <end position="176"/>
    </location>
</feature>
<evidence type="ECO:0000256" key="1">
    <source>
        <dbReference type="ARBA" id="ARBA00022679"/>
    </source>
</evidence>
<sequence>MSGRTTRDDAAATGRADAGATGRADAGGSVLEAGRRLGRGPIDRLRNATRLDKVRWVIVYSTDIVPLLSLLGFYGLHLQLQAGMWPPLAGAAAVLLAVFVVLGTRPFRVAVRGGRRPTALLAVTGVIAVLLCGVAVVWALPAWLGILTPFARRRTVVVLSVAGLAGITLLVALSGADPADTVLLAASLTFLVVVCVGATLANLRLWRLAQEAHEGEEALARLAVSEERLRFARDLNDLLGQSLTDVAARTARAERRLRADPEAAAAEMFEVRDLSRRSLREVRAVVQNYRAIDLDEVLASVRAVLEAADVRCTVRADTAALSPESRTLLATVVREGATNVLKHSRAEHCAIVIEDGVLEMSNDGVSGPAGRHAPNGLAGLADRLRAAGGTLEAAPAPEGRYLLRAAVPA</sequence>
<protein>
    <submittedName>
        <fullName evidence="7">Histidine kinase</fullName>
    </submittedName>
</protein>
<evidence type="ECO:0000313" key="7">
    <source>
        <dbReference type="EMBL" id="MCK2217534.1"/>
    </source>
</evidence>
<reference evidence="7 8" key="1">
    <citation type="submission" date="2022-04" db="EMBL/GenBank/DDBJ databases">
        <title>Genome draft of Actinomadura sp. ATCC 31491.</title>
        <authorList>
            <person name="Shi X."/>
            <person name="Du Y."/>
        </authorList>
    </citation>
    <scope>NUCLEOTIDE SEQUENCE [LARGE SCALE GENOMIC DNA]</scope>
    <source>
        <strain evidence="7 8">ATCC 31491</strain>
    </source>
</reference>
<dbReference type="PANTHER" id="PTHR24421">
    <property type="entry name" value="NITRATE/NITRITE SENSOR PROTEIN NARX-RELATED"/>
    <property type="match status" value="1"/>
</dbReference>
<dbReference type="GO" id="GO:0016301">
    <property type="term" value="F:kinase activity"/>
    <property type="evidence" value="ECO:0007669"/>
    <property type="project" value="UniProtKB-KW"/>
</dbReference>
<feature type="transmembrane region" description="Helical" evidence="5">
    <location>
        <begin position="88"/>
        <end position="107"/>
    </location>
</feature>
<dbReference type="Gene3D" id="3.30.565.10">
    <property type="entry name" value="Histidine kinase-like ATPase, C-terminal domain"/>
    <property type="match status" value="1"/>
</dbReference>
<dbReference type="RefSeq" id="WP_242375864.1">
    <property type="nucleotide sequence ID" value="NZ_JAKRKC020000001.1"/>
</dbReference>
<accession>A0ABT0FYW6</accession>
<feature type="transmembrane region" description="Helical" evidence="5">
    <location>
        <begin position="119"/>
        <end position="144"/>
    </location>
</feature>
<keyword evidence="2 7" id="KW-0418">Kinase</keyword>
<keyword evidence="5" id="KW-1133">Transmembrane helix</keyword>
<keyword evidence="8" id="KW-1185">Reference proteome</keyword>
<feature type="domain" description="Signal transduction histidine kinase subgroup 3 dimerisation and phosphoacceptor" evidence="6">
    <location>
        <begin position="227"/>
        <end position="291"/>
    </location>
</feature>
<comment type="caution">
    <text evidence="7">The sequence shown here is derived from an EMBL/GenBank/DDBJ whole genome shotgun (WGS) entry which is preliminary data.</text>
</comment>
<gene>
    <name evidence="7" type="ORF">MF672_027630</name>
</gene>
<feature type="compositionally biased region" description="Basic and acidic residues" evidence="4">
    <location>
        <begin position="1"/>
        <end position="10"/>
    </location>
</feature>
<feature type="transmembrane region" description="Helical" evidence="5">
    <location>
        <begin position="182"/>
        <end position="203"/>
    </location>
</feature>
<keyword evidence="5" id="KW-0812">Transmembrane</keyword>
<keyword evidence="5" id="KW-0472">Membrane</keyword>
<evidence type="ECO:0000313" key="8">
    <source>
        <dbReference type="Proteomes" id="UP001317259"/>
    </source>
</evidence>
<proteinExistence type="predicted"/>
<dbReference type="CDD" id="cd16917">
    <property type="entry name" value="HATPase_UhpB-NarQ-NarX-like"/>
    <property type="match status" value="1"/>
</dbReference>
<dbReference type="Pfam" id="PF07730">
    <property type="entry name" value="HisKA_3"/>
    <property type="match status" value="1"/>
</dbReference>
<evidence type="ECO:0000259" key="6">
    <source>
        <dbReference type="Pfam" id="PF07730"/>
    </source>
</evidence>
<evidence type="ECO:0000256" key="5">
    <source>
        <dbReference type="SAM" id="Phobius"/>
    </source>
</evidence>
<evidence type="ECO:0000256" key="2">
    <source>
        <dbReference type="ARBA" id="ARBA00022777"/>
    </source>
</evidence>
<dbReference type="Proteomes" id="UP001317259">
    <property type="component" value="Unassembled WGS sequence"/>
</dbReference>
<keyword evidence="3" id="KW-0902">Two-component regulatory system</keyword>
<evidence type="ECO:0000256" key="3">
    <source>
        <dbReference type="ARBA" id="ARBA00023012"/>
    </source>
</evidence>
<evidence type="ECO:0000256" key="4">
    <source>
        <dbReference type="SAM" id="MobiDB-lite"/>
    </source>
</evidence>
<feature type="region of interest" description="Disordered" evidence="4">
    <location>
        <begin position="1"/>
        <end position="26"/>
    </location>
</feature>
<dbReference type="InterPro" id="IPR011712">
    <property type="entry name" value="Sig_transdc_His_kin_sub3_dim/P"/>
</dbReference>
<feature type="transmembrane region" description="Helical" evidence="5">
    <location>
        <begin position="54"/>
        <end position="76"/>
    </location>
</feature>
<organism evidence="7 8">
    <name type="scientific">Actinomadura luzonensis</name>
    <dbReference type="NCBI Taxonomy" id="2805427"/>
    <lineage>
        <taxon>Bacteria</taxon>
        <taxon>Bacillati</taxon>
        <taxon>Actinomycetota</taxon>
        <taxon>Actinomycetes</taxon>
        <taxon>Streptosporangiales</taxon>
        <taxon>Thermomonosporaceae</taxon>
        <taxon>Actinomadura</taxon>
    </lineage>
</organism>
<dbReference type="PANTHER" id="PTHR24421:SF63">
    <property type="entry name" value="SENSOR HISTIDINE KINASE DESK"/>
    <property type="match status" value="1"/>
</dbReference>
<keyword evidence="1" id="KW-0808">Transferase</keyword>
<name>A0ABT0FYW6_9ACTN</name>
<dbReference type="Gene3D" id="1.20.5.1930">
    <property type="match status" value="1"/>
</dbReference>
<dbReference type="InterPro" id="IPR036890">
    <property type="entry name" value="HATPase_C_sf"/>
</dbReference>
<dbReference type="EMBL" id="JAKRKC020000001">
    <property type="protein sequence ID" value="MCK2217534.1"/>
    <property type="molecule type" value="Genomic_DNA"/>
</dbReference>
<feature type="compositionally biased region" description="Low complexity" evidence="4">
    <location>
        <begin position="11"/>
        <end position="26"/>
    </location>
</feature>
<dbReference type="InterPro" id="IPR050482">
    <property type="entry name" value="Sensor_HK_TwoCompSys"/>
</dbReference>